<sequence length="179" mass="20595">MEQPPQFLTYARFQSAKEAEELTSFLLKHQIAFQVEEDKDVLDKIYIGESFDPMTLLKIKSTDFERLNNLVITELEVDDSQCVHPANGITSTGPLQRNFYQQNKLPYPGILLWWTPTSINLPGYPQTGTLIGYMTIKATKTLPNGQSVKMYDEHTRDHALVILFIGLVWLVLLVFQHFF</sequence>
<name>A0ACC0TU28_9AGAM</name>
<evidence type="ECO:0000313" key="1">
    <source>
        <dbReference type="EMBL" id="KAI9447029.1"/>
    </source>
</evidence>
<keyword evidence="2" id="KW-1185">Reference proteome</keyword>
<comment type="caution">
    <text evidence="1">The sequence shown here is derived from an EMBL/GenBank/DDBJ whole genome shotgun (WGS) entry which is preliminary data.</text>
</comment>
<evidence type="ECO:0000313" key="2">
    <source>
        <dbReference type="Proteomes" id="UP001207468"/>
    </source>
</evidence>
<organism evidence="1 2">
    <name type="scientific">Russula earlei</name>
    <dbReference type="NCBI Taxonomy" id="71964"/>
    <lineage>
        <taxon>Eukaryota</taxon>
        <taxon>Fungi</taxon>
        <taxon>Dikarya</taxon>
        <taxon>Basidiomycota</taxon>
        <taxon>Agaricomycotina</taxon>
        <taxon>Agaricomycetes</taxon>
        <taxon>Russulales</taxon>
        <taxon>Russulaceae</taxon>
        <taxon>Russula</taxon>
    </lineage>
</organism>
<reference evidence="1" key="1">
    <citation type="submission" date="2021-03" db="EMBL/GenBank/DDBJ databases">
        <title>Evolutionary priming and transition to the ectomycorrhizal habit in an iconic lineage of mushroom-forming fungi: is preadaptation a requirement?</title>
        <authorList>
            <consortium name="DOE Joint Genome Institute"/>
            <person name="Looney B.P."/>
            <person name="Miyauchi S."/>
            <person name="Morin E."/>
            <person name="Drula E."/>
            <person name="Courty P.E."/>
            <person name="Chicoki N."/>
            <person name="Fauchery L."/>
            <person name="Kohler A."/>
            <person name="Kuo A."/>
            <person name="LaButti K."/>
            <person name="Pangilinan J."/>
            <person name="Lipzen A."/>
            <person name="Riley R."/>
            <person name="Andreopoulos W."/>
            <person name="He G."/>
            <person name="Johnson J."/>
            <person name="Barry K.W."/>
            <person name="Grigoriev I.V."/>
            <person name="Nagy L."/>
            <person name="Hibbett D."/>
            <person name="Henrissat B."/>
            <person name="Matheny P.B."/>
            <person name="Labbe J."/>
            <person name="Martin A.F."/>
        </authorList>
    </citation>
    <scope>NUCLEOTIDE SEQUENCE</scope>
    <source>
        <strain evidence="1">BPL698</strain>
    </source>
</reference>
<proteinExistence type="predicted"/>
<dbReference type="EMBL" id="JAGFNK010000613">
    <property type="protein sequence ID" value="KAI9447029.1"/>
    <property type="molecule type" value="Genomic_DNA"/>
</dbReference>
<accession>A0ACC0TU28</accession>
<gene>
    <name evidence="1" type="ORF">F5148DRAFT_1153561</name>
</gene>
<protein>
    <submittedName>
        <fullName evidence="1">Uncharacterized protein</fullName>
    </submittedName>
</protein>
<dbReference type="Proteomes" id="UP001207468">
    <property type="component" value="Unassembled WGS sequence"/>
</dbReference>